<evidence type="ECO:0000256" key="1">
    <source>
        <dbReference type="ARBA" id="ARBA00023004"/>
    </source>
</evidence>
<dbReference type="Pfam" id="PF04023">
    <property type="entry name" value="FeoA"/>
    <property type="match status" value="1"/>
</dbReference>
<dbReference type="SMART" id="SM00899">
    <property type="entry name" value="FeoA"/>
    <property type="match status" value="1"/>
</dbReference>
<proteinExistence type="predicted"/>
<dbReference type="RefSeq" id="WP_120176704.1">
    <property type="nucleotide sequence ID" value="NZ_AP018786.1"/>
</dbReference>
<dbReference type="EMBL" id="AP018786">
    <property type="protein sequence ID" value="BBF23055.1"/>
    <property type="molecule type" value="Genomic_DNA"/>
</dbReference>
<dbReference type="InterPro" id="IPR052713">
    <property type="entry name" value="FeoA"/>
</dbReference>
<accession>A0A2Z6I9D5</accession>
<dbReference type="Gene3D" id="2.30.30.90">
    <property type="match status" value="1"/>
</dbReference>
<sequence length="78" mass="8994">MLLLKELPIGARGRIVGFHNEHREYRRRLLMLGATPGTTFEVVRRAPLGDPIEIRVRGSFISVRKDEAELMHIERLSD</sequence>
<keyword evidence="4" id="KW-1185">Reference proteome</keyword>
<dbReference type="InterPro" id="IPR007167">
    <property type="entry name" value="Fe-transptr_FeoA-like"/>
</dbReference>
<name>A0A2Z6I9D5_9BURK</name>
<dbReference type="KEGG" id="sutt:SUTMEG_09460"/>
<dbReference type="SUPFAM" id="SSF50037">
    <property type="entry name" value="C-terminal domain of transcriptional repressors"/>
    <property type="match status" value="1"/>
</dbReference>
<evidence type="ECO:0000259" key="2">
    <source>
        <dbReference type="SMART" id="SM00899"/>
    </source>
</evidence>
<feature type="domain" description="Ferrous iron transporter FeoA-like" evidence="2">
    <location>
        <begin position="2"/>
        <end position="75"/>
    </location>
</feature>
<organism evidence="3 4">
    <name type="scientific">Sutterella megalosphaeroides</name>
    <dbReference type="NCBI Taxonomy" id="2494234"/>
    <lineage>
        <taxon>Bacteria</taxon>
        <taxon>Pseudomonadati</taxon>
        <taxon>Pseudomonadota</taxon>
        <taxon>Betaproteobacteria</taxon>
        <taxon>Burkholderiales</taxon>
        <taxon>Sutterellaceae</taxon>
        <taxon>Sutterella</taxon>
    </lineage>
</organism>
<dbReference type="AlphaFoldDB" id="A0A2Z6I9D5"/>
<protein>
    <submittedName>
        <fullName evidence="3">Iron transporter FeoA</fullName>
    </submittedName>
</protein>
<dbReference type="PANTHER" id="PTHR42954:SF2">
    <property type="entry name" value="FE(2+) TRANSPORT PROTEIN A"/>
    <property type="match status" value="1"/>
</dbReference>
<reference evidence="3 4" key="1">
    <citation type="journal article" date="2018" name="Int. J. Syst. Evol. Microbiol.">
        <title>Mesosutterella multiformis gen. nov., sp. nov., a member of the family Sutterellaceae and Sutterella megalosphaeroides sp. nov., isolated from human faeces.</title>
        <authorList>
            <person name="Sakamoto M."/>
            <person name="Ikeyama N."/>
            <person name="Kunihiro T."/>
            <person name="Iino T."/>
            <person name="Yuki M."/>
            <person name="Ohkuma M."/>
        </authorList>
    </citation>
    <scope>NUCLEOTIDE SEQUENCE [LARGE SCALE GENOMIC DNA]</scope>
    <source>
        <strain evidence="3 4">6FBBBH3</strain>
    </source>
</reference>
<evidence type="ECO:0000313" key="3">
    <source>
        <dbReference type="EMBL" id="BBF23055.1"/>
    </source>
</evidence>
<dbReference type="OrthoDB" id="559009at2"/>
<dbReference type="GO" id="GO:0046914">
    <property type="term" value="F:transition metal ion binding"/>
    <property type="evidence" value="ECO:0007669"/>
    <property type="project" value="InterPro"/>
</dbReference>
<keyword evidence="1" id="KW-0408">Iron</keyword>
<dbReference type="InterPro" id="IPR008988">
    <property type="entry name" value="Transcriptional_repressor_C"/>
</dbReference>
<dbReference type="PANTHER" id="PTHR42954">
    <property type="entry name" value="FE(2+) TRANSPORT PROTEIN A"/>
    <property type="match status" value="1"/>
</dbReference>
<dbReference type="Proteomes" id="UP000271003">
    <property type="component" value="Chromosome"/>
</dbReference>
<gene>
    <name evidence="3" type="ORF">SUTMEG_09460</name>
</gene>
<dbReference type="InterPro" id="IPR038157">
    <property type="entry name" value="FeoA_core_dom"/>
</dbReference>
<evidence type="ECO:0000313" key="4">
    <source>
        <dbReference type="Proteomes" id="UP000271003"/>
    </source>
</evidence>